<protein>
    <submittedName>
        <fullName evidence="1">Metallophosphoesterase</fullName>
    </submittedName>
</protein>
<dbReference type="Gene3D" id="3.60.21.10">
    <property type="match status" value="1"/>
</dbReference>
<evidence type="ECO:0000313" key="2">
    <source>
        <dbReference type="Proteomes" id="UP000318661"/>
    </source>
</evidence>
<dbReference type="PANTHER" id="PTHR37523">
    <property type="entry name" value="METALLOPHOSPHOESTERASE"/>
    <property type="match status" value="1"/>
</dbReference>
<dbReference type="EMBL" id="VBAJ01000311">
    <property type="protein sequence ID" value="TMJ02091.1"/>
    <property type="molecule type" value="Genomic_DNA"/>
</dbReference>
<evidence type="ECO:0000313" key="1">
    <source>
        <dbReference type="EMBL" id="TMJ02091.1"/>
    </source>
</evidence>
<accession>A0A537L2A1</accession>
<proteinExistence type="predicted"/>
<organism evidence="1 2">
    <name type="scientific">Candidatus Segetimicrobium genomatis</name>
    <dbReference type="NCBI Taxonomy" id="2569760"/>
    <lineage>
        <taxon>Bacteria</taxon>
        <taxon>Bacillati</taxon>
        <taxon>Candidatus Sysuimicrobiota</taxon>
        <taxon>Candidatus Sysuimicrobiia</taxon>
        <taxon>Candidatus Sysuimicrobiales</taxon>
        <taxon>Candidatus Segetimicrobiaceae</taxon>
        <taxon>Candidatus Segetimicrobium</taxon>
    </lineage>
</organism>
<dbReference type="PANTHER" id="PTHR37523:SF1">
    <property type="entry name" value="CALCINEURIN-LIKE PHOSPHOESTERASE DOMAIN-CONTAINING PROTEIN"/>
    <property type="match status" value="1"/>
</dbReference>
<dbReference type="AlphaFoldDB" id="A0A537L2A1"/>
<dbReference type="InterPro" id="IPR029052">
    <property type="entry name" value="Metallo-depent_PP-like"/>
</dbReference>
<reference evidence="1 2" key="1">
    <citation type="journal article" date="2019" name="Nat. Microbiol.">
        <title>Mediterranean grassland soil C-N compound turnover is dependent on rainfall and depth, and is mediated by genomically divergent microorganisms.</title>
        <authorList>
            <person name="Diamond S."/>
            <person name="Andeer P.F."/>
            <person name="Li Z."/>
            <person name="Crits-Christoph A."/>
            <person name="Burstein D."/>
            <person name="Anantharaman K."/>
            <person name="Lane K.R."/>
            <person name="Thomas B.C."/>
            <person name="Pan C."/>
            <person name="Northen T.R."/>
            <person name="Banfield J.F."/>
        </authorList>
    </citation>
    <scope>NUCLEOTIDE SEQUENCE [LARGE SCALE GENOMIC DNA]</scope>
    <source>
        <strain evidence="1">NP_2</strain>
    </source>
</reference>
<name>A0A537L2A1_9BACT</name>
<sequence>MTRIFFATDLHGSEVCWKKFLNTPEFYDVSVLILGGDMTGKALIPLVGAKSRYEVVLQEHRYVLASADEVQQMERRIAGHGYYAVRVDPDQMAELQANPQAVDRLFQEQMRSTLERWMTLAREKLSGKPIRCFVCPGNDDRPETDEVITDSRVVELAEGRVVDVDGIEMISTGWSNPTPWETYRECSEAQLASRIAHMADGVRDPGQTIFNLHCPPYGSKLDEAPALDSELRPRHAGQLLQPVGSTAVRDAIMRYQPILSLHGHIHEAKGVARLGRTLAINPGSSYESGTLQGSVIEIDARRGVRTYTLVSG</sequence>
<dbReference type="SUPFAM" id="SSF56300">
    <property type="entry name" value="Metallo-dependent phosphatases"/>
    <property type="match status" value="1"/>
</dbReference>
<comment type="caution">
    <text evidence="1">The sequence shown here is derived from an EMBL/GenBank/DDBJ whole genome shotgun (WGS) entry which is preliminary data.</text>
</comment>
<dbReference type="Proteomes" id="UP000318661">
    <property type="component" value="Unassembled WGS sequence"/>
</dbReference>
<gene>
    <name evidence="1" type="ORF">E6G99_12430</name>
</gene>